<gene>
    <name evidence="1" type="ORF">AFUS01_LOCUS20884</name>
</gene>
<dbReference type="Proteomes" id="UP000708208">
    <property type="component" value="Unassembled WGS sequence"/>
</dbReference>
<protein>
    <submittedName>
        <fullName evidence="1">Uncharacterized protein</fullName>
    </submittedName>
</protein>
<evidence type="ECO:0000313" key="1">
    <source>
        <dbReference type="EMBL" id="CAG7732363.1"/>
    </source>
</evidence>
<sequence length="10" mass="1165">FGIKRFELVG</sequence>
<evidence type="ECO:0000313" key="2">
    <source>
        <dbReference type="Proteomes" id="UP000708208"/>
    </source>
</evidence>
<proteinExistence type="predicted"/>
<organism evidence="1 2">
    <name type="scientific">Allacma fusca</name>
    <dbReference type="NCBI Taxonomy" id="39272"/>
    <lineage>
        <taxon>Eukaryota</taxon>
        <taxon>Metazoa</taxon>
        <taxon>Ecdysozoa</taxon>
        <taxon>Arthropoda</taxon>
        <taxon>Hexapoda</taxon>
        <taxon>Collembola</taxon>
        <taxon>Symphypleona</taxon>
        <taxon>Sminthuridae</taxon>
        <taxon>Allacma</taxon>
    </lineage>
</organism>
<feature type="non-terminal residue" evidence="1">
    <location>
        <position position="1"/>
    </location>
</feature>
<reference evidence="1" key="1">
    <citation type="submission" date="2021-06" db="EMBL/GenBank/DDBJ databases">
        <authorList>
            <person name="Hodson N. C."/>
            <person name="Mongue J. A."/>
            <person name="Jaron S. K."/>
        </authorList>
    </citation>
    <scope>NUCLEOTIDE SEQUENCE</scope>
</reference>
<accession>A0A8J2NZB7</accession>
<keyword evidence="2" id="KW-1185">Reference proteome</keyword>
<dbReference type="EMBL" id="CAJVCH010229752">
    <property type="protein sequence ID" value="CAG7732363.1"/>
    <property type="molecule type" value="Genomic_DNA"/>
</dbReference>
<name>A0A8J2NZB7_9HEXA</name>
<comment type="caution">
    <text evidence="1">The sequence shown here is derived from an EMBL/GenBank/DDBJ whole genome shotgun (WGS) entry which is preliminary data.</text>
</comment>